<dbReference type="Proteomes" id="UP000193711">
    <property type="component" value="Unassembled WGS sequence"/>
</dbReference>
<name>A0A1X7PDB0_9MICO</name>
<sequence>MRVSAVDRMIAEEVGRWQAWLAFPEVGLTDGGRGTCPHCPRYAAFLELDEYVHQALHPLIVDSVAVVRTLTIEAATRDAGVERHSFAFVGFESGVVVDAGIDAEASGLIESFFFDAHARMLVNLWSRRLTIATALALEVEPKVLALLPEGWR</sequence>
<protein>
    <submittedName>
        <fullName evidence="1">Uncharacterized protein</fullName>
    </submittedName>
</protein>
<keyword evidence="2" id="KW-1185">Reference proteome</keyword>
<evidence type="ECO:0000313" key="2">
    <source>
        <dbReference type="Proteomes" id="UP000193711"/>
    </source>
</evidence>
<dbReference type="AlphaFoldDB" id="A0A1X7PDB0"/>
<organism evidence="1 2">
    <name type="scientific">Rathayibacter oskolensis</name>
    <dbReference type="NCBI Taxonomy" id="1891671"/>
    <lineage>
        <taxon>Bacteria</taxon>
        <taxon>Bacillati</taxon>
        <taxon>Actinomycetota</taxon>
        <taxon>Actinomycetes</taxon>
        <taxon>Micrococcales</taxon>
        <taxon>Microbacteriaceae</taxon>
        <taxon>Rathayibacter</taxon>
    </lineage>
</organism>
<dbReference type="OrthoDB" id="4988283at2"/>
<dbReference type="EMBL" id="FXBM01000003">
    <property type="protein sequence ID" value="SMH49330.1"/>
    <property type="molecule type" value="Genomic_DNA"/>
</dbReference>
<reference evidence="2" key="1">
    <citation type="submission" date="2017-04" db="EMBL/GenBank/DDBJ databases">
        <authorList>
            <person name="Varghese N."/>
            <person name="Submissions S."/>
        </authorList>
    </citation>
    <scope>NUCLEOTIDE SEQUENCE [LARGE SCALE GENOMIC DNA]</scope>
    <source>
        <strain evidence="2">VKM Ac-2121</strain>
    </source>
</reference>
<dbReference type="RefSeq" id="WP_129588092.1">
    <property type="nucleotide sequence ID" value="NZ_FXBM01000003.1"/>
</dbReference>
<dbReference type="STRING" id="1891671.SAMN06295885_3277"/>
<accession>A0A1X7PDB0</accession>
<gene>
    <name evidence="1" type="ORF">SAMN06295885_3277</name>
</gene>
<evidence type="ECO:0000313" key="1">
    <source>
        <dbReference type="EMBL" id="SMH49330.1"/>
    </source>
</evidence>
<proteinExistence type="predicted"/>